<dbReference type="AlphaFoldDB" id="A0A7V6A3H7"/>
<name>A0A7V6A3H7_9BACT</name>
<dbReference type="EMBL" id="DTGR01000117">
    <property type="protein sequence ID" value="HHS29470.1"/>
    <property type="molecule type" value="Genomic_DNA"/>
</dbReference>
<evidence type="ECO:0008006" key="2">
    <source>
        <dbReference type="Google" id="ProtNLM"/>
    </source>
</evidence>
<reference evidence="1" key="1">
    <citation type="journal article" date="2020" name="mSystems">
        <title>Genome- and Community-Level Interaction Insights into Carbon Utilization and Element Cycling Functions of Hydrothermarchaeota in Hydrothermal Sediment.</title>
        <authorList>
            <person name="Zhou Z."/>
            <person name="Liu Y."/>
            <person name="Xu W."/>
            <person name="Pan J."/>
            <person name="Luo Z.H."/>
            <person name="Li M."/>
        </authorList>
    </citation>
    <scope>NUCLEOTIDE SEQUENCE [LARGE SCALE GENOMIC DNA]</scope>
    <source>
        <strain evidence="1">SpSt-767</strain>
    </source>
</reference>
<accession>A0A7V6A3H7</accession>
<organism evidence="1">
    <name type="scientific">Desulfobacca acetoxidans</name>
    <dbReference type="NCBI Taxonomy" id="60893"/>
    <lineage>
        <taxon>Bacteria</taxon>
        <taxon>Pseudomonadati</taxon>
        <taxon>Thermodesulfobacteriota</taxon>
        <taxon>Desulfobaccia</taxon>
        <taxon>Desulfobaccales</taxon>
        <taxon>Desulfobaccaceae</taxon>
        <taxon>Desulfobacca</taxon>
    </lineage>
</organism>
<evidence type="ECO:0000313" key="1">
    <source>
        <dbReference type="EMBL" id="HHS29470.1"/>
    </source>
</evidence>
<sequence length="124" mass="13989">MFAGGKTKGPYRYIQIVEKHREGKRTLQRVLKVEKEAVSIDQVAVWAEARFDGKYVLRTNTGLPAAEVAMQYKRLLVVEQFFPAAKPLINTRPLFHHGDASIRGHVFCSFLALVLPGGLQRRLA</sequence>
<gene>
    <name evidence="1" type="ORF">ENV52_07200</name>
</gene>
<protein>
    <recommendedName>
        <fullName evidence="2">Transposase IS4-like domain-containing protein</fullName>
    </recommendedName>
</protein>
<comment type="caution">
    <text evidence="1">The sequence shown here is derived from an EMBL/GenBank/DDBJ whole genome shotgun (WGS) entry which is preliminary data.</text>
</comment>
<proteinExistence type="predicted"/>